<dbReference type="InterPro" id="IPR014284">
    <property type="entry name" value="RNA_pol_sigma-70_dom"/>
</dbReference>
<comment type="caution">
    <text evidence="9">The sequence shown here is derived from an EMBL/GenBank/DDBJ whole genome shotgun (WGS) entry which is preliminary data.</text>
</comment>
<keyword evidence="5" id="KW-0804">Transcription</keyword>
<dbReference type="SUPFAM" id="SSF88659">
    <property type="entry name" value="Sigma3 and sigma4 domains of RNA polymerase sigma factors"/>
    <property type="match status" value="1"/>
</dbReference>
<dbReference type="CDD" id="cd06171">
    <property type="entry name" value="Sigma70_r4"/>
    <property type="match status" value="1"/>
</dbReference>
<proteinExistence type="inferred from homology"/>
<accession>A0A927RJX4</accession>
<protein>
    <submittedName>
        <fullName evidence="9">RNA polymerase sigma-70 factor (Sigma-E family)</fullName>
    </submittedName>
</protein>
<evidence type="ECO:0000256" key="2">
    <source>
        <dbReference type="ARBA" id="ARBA00023015"/>
    </source>
</evidence>
<name>A0A927RJX4_9ACTN</name>
<keyword evidence="3" id="KW-0731">Sigma factor</keyword>
<gene>
    <name evidence="9" type="ORF">HEB94_004499</name>
</gene>
<feature type="domain" description="RNA polymerase sigma factor 70 region 4 type 2" evidence="8">
    <location>
        <begin position="102"/>
        <end position="154"/>
    </location>
</feature>
<dbReference type="PANTHER" id="PTHR43133">
    <property type="entry name" value="RNA POLYMERASE ECF-TYPE SIGMA FACTO"/>
    <property type="match status" value="1"/>
</dbReference>
<dbReference type="NCBIfam" id="TIGR02937">
    <property type="entry name" value="sigma70-ECF"/>
    <property type="match status" value="1"/>
</dbReference>
<dbReference type="RefSeq" id="WP_192751566.1">
    <property type="nucleotide sequence ID" value="NZ_BAABJL010000207.1"/>
</dbReference>
<evidence type="ECO:0000259" key="7">
    <source>
        <dbReference type="Pfam" id="PF04542"/>
    </source>
</evidence>
<dbReference type="GO" id="GO:0006352">
    <property type="term" value="P:DNA-templated transcription initiation"/>
    <property type="evidence" value="ECO:0007669"/>
    <property type="project" value="InterPro"/>
</dbReference>
<evidence type="ECO:0000256" key="1">
    <source>
        <dbReference type="ARBA" id="ARBA00010641"/>
    </source>
</evidence>
<dbReference type="NCBIfam" id="TIGR02983">
    <property type="entry name" value="SigE-fam_strep"/>
    <property type="match status" value="1"/>
</dbReference>
<reference evidence="9" key="1">
    <citation type="submission" date="2020-10" db="EMBL/GenBank/DDBJ databases">
        <title>Sequencing the genomes of 1000 actinobacteria strains.</title>
        <authorList>
            <person name="Klenk H.-P."/>
        </authorList>
    </citation>
    <scope>NUCLEOTIDE SEQUENCE</scope>
    <source>
        <strain evidence="9">DSM 45354</strain>
    </source>
</reference>
<evidence type="ECO:0000256" key="4">
    <source>
        <dbReference type="ARBA" id="ARBA00023125"/>
    </source>
</evidence>
<evidence type="ECO:0000256" key="6">
    <source>
        <dbReference type="SAM" id="MobiDB-lite"/>
    </source>
</evidence>
<dbReference type="EMBL" id="JADBEM010000001">
    <property type="protein sequence ID" value="MBE1607651.1"/>
    <property type="molecule type" value="Genomic_DNA"/>
</dbReference>
<dbReference type="InterPro" id="IPR014325">
    <property type="entry name" value="RNA_pol_sigma-E_actinobac"/>
</dbReference>
<organism evidence="9 10">
    <name type="scientific">Actinopolymorpha pittospori</name>
    <dbReference type="NCBI Taxonomy" id="648752"/>
    <lineage>
        <taxon>Bacteria</taxon>
        <taxon>Bacillati</taxon>
        <taxon>Actinomycetota</taxon>
        <taxon>Actinomycetes</taxon>
        <taxon>Propionibacteriales</taxon>
        <taxon>Actinopolymorphaceae</taxon>
        <taxon>Actinopolymorpha</taxon>
    </lineage>
</organism>
<dbReference type="Proteomes" id="UP000638648">
    <property type="component" value="Unassembled WGS sequence"/>
</dbReference>
<dbReference type="InterPro" id="IPR013249">
    <property type="entry name" value="RNA_pol_sigma70_r4_t2"/>
</dbReference>
<dbReference type="Gene3D" id="1.10.10.10">
    <property type="entry name" value="Winged helix-like DNA-binding domain superfamily/Winged helix DNA-binding domain"/>
    <property type="match status" value="1"/>
</dbReference>
<evidence type="ECO:0000313" key="9">
    <source>
        <dbReference type="EMBL" id="MBE1607651.1"/>
    </source>
</evidence>
<evidence type="ECO:0000313" key="10">
    <source>
        <dbReference type="Proteomes" id="UP000638648"/>
    </source>
</evidence>
<dbReference type="InterPro" id="IPR036388">
    <property type="entry name" value="WH-like_DNA-bd_sf"/>
</dbReference>
<dbReference type="GO" id="GO:0003677">
    <property type="term" value="F:DNA binding"/>
    <property type="evidence" value="ECO:0007669"/>
    <property type="project" value="UniProtKB-KW"/>
</dbReference>
<evidence type="ECO:0000259" key="8">
    <source>
        <dbReference type="Pfam" id="PF08281"/>
    </source>
</evidence>
<comment type="similarity">
    <text evidence="1">Belongs to the sigma-70 factor family. ECF subfamily.</text>
</comment>
<dbReference type="Pfam" id="PF08281">
    <property type="entry name" value="Sigma70_r4_2"/>
    <property type="match status" value="1"/>
</dbReference>
<dbReference type="Pfam" id="PF04542">
    <property type="entry name" value="Sigma70_r2"/>
    <property type="match status" value="1"/>
</dbReference>
<evidence type="ECO:0000256" key="5">
    <source>
        <dbReference type="ARBA" id="ARBA00023163"/>
    </source>
</evidence>
<keyword evidence="10" id="KW-1185">Reference proteome</keyword>
<dbReference type="InterPro" id="IPR013324">
    <property type="entry name" value="RNA_pol_sigma_r3/r4-like"/>
</dbReference>
<dbReference type="InterPro" id="IPR013325">
    <property type="entry name" value="RNA_pol_sigma_r2"/>
</dbReference>
<dbReference type="SUPFAM" id="SSF88946">
    <property type="entry name" value="Sigma2 domain of RNA polymerase sigma factors"/>
    <property type="match status" value="1"/>
</dbReference>
<dbReference type="AlphaFoldDB" id="A0A927RJX4"/>
<dbReference type="Gene3D" id="1.10.1740.10">
    <property type="match status" value="1"/>
</dbReference>
<sequence length="183" mass="20765">MTDVAEEFAAYVASRQRALVRTAYLLTGDLHEAEDLVQSALTRTYLAWHRIRDRNSVDAYVRRVLINEHHSWWRRAWRRAERSTDTLPERPGAADSRFEERDEMWELVQTLPPRQRAVVVLRFYEDLSPTEIAAALGCSVGTVGSQTSRALAALRARYEQSPDASEATRRRAGSGHGNAERGA</sequence>
<keyword evidence="2" id="KW-0805">Transcription regulation</keyword>
<dbReference type="InterPro" id="IPR007627">
    <property type="entry name" value="RNA_pol_sigma70_r2"/>
</dbReference>
<dbReference type="PANTHER" id="PTHR43133:SF50">
    <property type="entry name" value="ECF RNA POLYMERASE SIGMA FACTOR SIGM"/>
    <property type="match status" value="1"/>
</dbReference>
<feature type="domain" description="RNA polymerase sigma-70 region 2" evidence="7">
    <location>
        <begin position="13"/>
        <end position="79"/>
    </location>
</feature>
<feature type="region of interest" description="Disordered" evidence="6">
    <location>
        <begin position="158"/>
        <end position="183"/>
    </location>
</feature>
<dbReference type="GO" id="GO:0016987">
    <property type="term" value="F:sigma factor activity"/>
    <property type="evidence" value="ECO:0007669"/>
    <property type="project" value="UniProtKB-KW"/>
</dbReference>
<keyword evidence="4" id="KW-0238">DNA-binding</keyword>
<dbReference type="InterPro" id="IPR039425">
    <property type="entry name" value="RNA_pol_sigma-70-like"/>
</dbReference>
<evidence type="ECO:0000256" key="3">
    <source>
        <dbReference type="ARBA" id="ARBA00023082"/>
    </source>
</evidence>